<name>A0A873WMC6_9CAUD</name>
<protein>
    <submittedName>
        <fullName evidence="1">Uncharacterized protein</fullName>
    </submittedName>
</protein>
<reference evidence="1 2" key="1">
    <citation type="submission" date="2020-07" db="EMBL/GenBank/DDBJ databases">
        <title>Complete genome sequence of Klebsiella pneumoniae phage Miami.</title>
        <authorList>
            <person name="Mora D.A."/>
            <person name="Lessor L."/>
            <person name="Gill J."/>
            <person name="Liu M."/>
        </authorList>
    </citation>
    <scope>NUCLEOTIDE SEQUENCE [LARGE SCALE GENOMIC DNA]</scope>
</reference>
<evidence type="ECO:0000313" key="1">
    <source>
        <dbReference type="EMBL" id="QPB09235.1"/>
    </source>
</evidence>
<evidence type="ECO:0000313" key="2">
    <source>
        <dbReference type="Proteomes" id="UP000662782"/>
    </source>
</evidence>
<dbReference type="Proteomes" id="UP000662782">
    <property type="component" value="Segment"/>
</dbReference>
<keyword evidence="2" id="KW-1185">Reference proteome</keyword>
<dbReference type="EMBL" id="MT701590">
    <property type="protein sequence ID" value="QPB09235.1"/>
    <property type="molecule type" value="Genomic_DNA"/>
</dbReference>
<sequence length="61" mass="7008">MYKLFSFLREVLYGRGVISSTAIDWELGEITLSIFAPGEEETLTEEIKQYCEQHSSLTFLS</sequence>
<gene>
    <name evidence="1" type="ORF">CPT_Miami_140</name>
</gene>
<organism evidence="1 2">
    <name type="scientific">Klebsiella phage Miami</name>
    <dbReference type="NCBI Taxonomy" id="2767581"/>
    <lineage>
        <taxon>Viruses</taxon>
        <taxon>Duplodnaviria</taxon>
        <taxon>Heunggongvirae</taxon>
        <taxon>Uroviricota</taxon>
        <taxon>Caudoviricetes</taxon>
        <taxon>Chimalliviridae</taxon>
        <taxon>Miamivirus</taxon>
        <taxon>Miamivirus miami</taxon>
    </lineage>
</organism>
<proteinExistence type="predicted"/>
<accession>A0A873WMC6</accession>